<organism evidence="3 4">
    <name type="scientific">Bonamia ostreae</name>
    <dbReference type="NCBI Taxonomy" id="126728"/>
    <lineage>
        <taxon>Eukaryota</taxon>
        <taxon>Sar</taxon>
        <taxon>Rhizaria</taxon>
        <taxon>Endomyxa</taxon>
        <taxon>Ascetosporea</taxon>
        <taxon>Haplosporida</taxon>
        <taxon>Bonamia</taxon>
    </lineage>
</organism>
<sequence>MDKKLHTKLIGPQQFLRNRKNPDDWQTEGTIKNDNQPFSEIDQISKLHDETDRNDLNVNISDTRKETEMKATEMKVTETKSPEDNSIPTYPNLKKDEKIETILRNVAINHPKLNTSWTKLVTEKTEKVDKEEVPRKKIQFRNGFLVSIGLIIDLAICAFVSTMVALVLFRLIYQMFQLLDCSFTQIPNYASGKVDWSLFFRIAKIRFL</sequence>
<dbReference type="EMBL" id="JBDODL010000019">
    <property type="protein sequence ID" value="MES1918139.1"/>
    <property type="molecule type" value="Genomic_DNA"/>
</dbReference>
<evidence type="ECO:0000313" key="3">
    <source>
        <dbReference type="EMBL" id="MES1918139.1"/>
    </source>
</evidence>
<feature type="region of interest" description="Disordered" evidence="1">
    <location>
        <begin position="67"/>
        <end position="91"/>
    </location>
</feature>
<reference evidence="3 4" key="1">
    <citation type="journal article" date="2024" name="BMC Biol.">
        <title>Comparative genomics of Ascetosporea gives new insight into the evolutionary basis for animal parasitism in Rhizaria.</title>
        <authorList>
            <person name="Hiltunen Thoren M."/>
            <person name="Onut-Brannstrom I."/>
            <person name="Alfjorden A."/>
            <person name="Peckova H."/>
            <person name="Swords F."/>
            <person name="Hooper C."/>
            <person name="Holzer A.S."/>
            <person name="Bass D."/>
            <person name="Burki F."/>
        </authorList>
    </citation>
    <scope>NUCLEOTIDE SEQUENCE [LARGE SCALE GENOMIC DNA]</scope>
    <source>
        <strain evidence="3">20-A016</strain>
    </source>
</reference>
<dbReference type="Proteomes" id="UP001439008">
    <property type="component" value="Unassembled WGS sequence"/>
</dbReference>
<comment type="caution">
    <text evidence="3">The sequence shown here is derived from an EMBL/GenBank/DDBJ whole genome shotgun (WGS) entry which is preliminary data.</text>
</comment>
<name>A0ABV2AEK8_9EUKA</name>
<evidence type="ECO:0000256" key="1">
    <source>
        <dbReference type="SAM" id="MobiDB-lite"/>
    </source>
</evidence>
<protein>
    <submittedName>
        <fullName evidence="3">Uncharacterized protein</fullName>
    </submittedName>
</protein>
<keyword evidence="4" id="KW-1185">Reference proteome</keyword>
<accession>A0ABV2AEK8</accession>
<keyword evidence="2" id="KW-0812">Transmembrane</keyword>
<keyword evidence="2" id="KW-1133">Transmembrane helix</keyword>
<feature type="transmembrane region" description="Helical" evidence="2">
    <location>
        <begin position="144"/>
        <end position="173"/>
    </location>
</feature>
<proteinExistence type="predicted"/>
<evidence type="ECO:0000256" key="2">
    <source>
        <dbReference type="SAM" id="Phobius"/>
    </source>
</evidence>
<gene>
    <name evidence="3" type="ORF">MHBO_000153</name>
</gene>
<evidence type="ECO:0000313" key="4">
    <source>
        <dbReference type="Proteomes" id="UP001439008"/>
    </source>
</evidence>
<keyword evidence="2" id="KW-0472">Membrane</keyword>
<feature type="compositionally biased region" description="Basic and acidic residues" evidence="1">
    <location>
        <begin position="67"/>
        <end position="83"/>
    </location>
</feature>
<feature type="region of interest" description="Disordered" evidence="1">
    <location>
        <begin position="1"/>
        <end position="35"/>
    </location>
</feature>